<gene>
    <name evidence="4" type="ORF">EJN92_09080</name>
</gene>
<proteinExistence type="predicted"/>
<keyword evidence="5" id="KW-1185">Reference proteome</keyword>
<keyword evidence="1" id="KW-0175">Coiled coil</keyword>
<dbReference type="OrthoDB" id="490569at2"/>
<feature type="chain" id="PRO_5019122675" evidence="2">
    <location>
        <begin position="22"/>
        <end position="172"/>
    </location>
</feature>
<keyword evidence="2" id="KW-0732">Signal</keyword>
<evidence type="ECO:0000313" key="5">
    <source>
        <dbReference type="Proteomes" id="UP000275663"/>
    </source>
</evidence>
<feature type="coiled-coil region" evidence="1">
    <location>
        <begin position="39"/>
        <end position="98"/>
    </location>
</feature>
<reference evidence="4 5" key="1">
    <citation type="journal article" date="2011" name="Int. J. Syst. Evol. Microbiol.">
        <title>Description of Undibacterium oligocarboniphilum sp. nov., isolated from purified water, and Undibacterium pigrum strain CCUG 49012 as the type strain of Undibacterium parvum sp. nov., and emended descriptions of the genus Undibacterium and the species Undibacterium pigrum.</title>
        <authorList>
            <person name="Eder W."/>
            <person name="Wanner G."/>
            <person name="Ludwig W."/>
            <person name="Busse H.J."/>
            <person name="Ziemke-Kageler F."/>
            <person name="Lang E."/>
        </authorList>
    </citation>
    <scope>NUCLEOTIDE SEQUENCE [LARGE SCALE GENOMIC DNA]</scope>
    <source>
        <strain evidence="4 5">DSM 23061</strain>
    </source>
</reference>
<accession>A0A3S9HJ61</accession>
<evidence type="ECO:0000256" key="2">
    <source>
        <dbReference type="SAM" id="SignalP"/>
    </source>
</evidence>
<feature type="domain" description="DUF2059" evidence="3">
    <location>
        <begin position="96"/>
        <end position="153"/>
    </location>
</feature>
<sequence>MKIFLTSLSISLFLVNTPLFAETVATKPSDASIKKVFELTKTSEMLKSLEGQMEMLTKNMMQQALKGETISPEEQKILDNFREKVAVLNKENMSWEKLEPLFVEIYAKTLSQDDITGMINFYQSPAGQSFVNKMPLIMQESMGTVQKLMPTMLEKLRLANQEMLDELKAIKK</sequence>
<dbReference type="KEGG" id="upv:EJN92_09080"/>
<dbReference type="EMBL" id="CP034464">
    <property type="protein sequence ID" value="AZP12141.1"/>
    <property type="molecule type" value="Genomic_DNA"/>
</dbReference>
<evidence type="ECO:0000256" key="1">
    <source>
        <dbReference type="SAM" id="Coils"/>
    </source>
</evidence>
<organism evidence="4 5">
    <name type="scientific">Undibacterium parvum</name>
    <dbReference type="NCBI Taxonomy" id="401471"/>
    <lineage>
        <taxon>Bacteria</taxon>
        <taxon>Pseudomonadati</taxon>
        <taxon>Pseudomonadota</taxon>
        <taxon>Betaproteobacteria</taxon>
        <taxon>Burkholderiales</taxon>
        <taxon>Oxalobacteraceae</taxon>
        <taxon>Undibacterium</taxon>
    </lineage>
</organism>
<name>A0A3S9HJ61_9BURK</name>
<dbReference type="Proteomes" id="UP000275663">
    <property type="component" value="Chromosome"/>
</dbReference>
<evidence type="ECO:0000259" key="3">
    <source>
        <dbReference type="Pfam" id="PF09832"/>
    </source>
</evidence>
<dbReference type="AlphaFoldDB" id="A0A3S9HJ61"/>
<evidence type="ECO:0000313" key="4">
    <source>
        <dbReference type="EMBL" id="AZP12141.1"/>
    </source>
</evidence>
<dbReference type="RefSeq" id="WP_126127523.1">
    <property type="nucleotide sequence ID" value="NZ_CP034464.1"/>
</dbReference>
<feature type="signal peptide" evidence="2">
    <location>
        <begin position="1"/>
        <end position="21"/>
    </location>
</feature>
<dbReference type="InterPro" id="IPR018637">
    <property type="entry name" value="DUF2059"/>
</dbReference>
<dbReference type="Pfam" id="PF09832">
    <property type="entry name" value="DUF2059"/>
    <property type="match status" value="1"/>
</dbReference>
<protein>
    <submittedName>
        <fullName evidence="4">DUF2059 domain-containing protein</fullName>
    </submittedName>
</protein>